<sequence length="778" mass="87997">MKQIRLLAQYYVDLMMKLGLVRFSMLLALALVVLAIVVQMAVTMVLHGQVESIDVIRSIFFGLLITPWAVYFLSVVVEQLEESRQRLSRLVQKLEEMRERDLSLNVQLKDNIAQLNQEIAVREKAEAELQETFGQLKIEIKEREETQIQLEQQSSFLRSFLDASPDLVFYRNEDKEFSGCNRAMELLTGKSEKQLVHLKPADVYSPEAAAKVIETDEKVFRHNVSLTYEQWLDYPDGRKACFEIRKVPYYDRVGKRHGLMGFGRDITERKRYQDALERASRDKTTFISTISHELRTPLNGIVGLSRILLDTELTAEQEKYLKTIHVSAVTLGNIFNDIIDMDKMERRKVQLDNQPVDFTSFLADLENLSALQAQQKGLRFNLEPTLPLPHQVITDGTRLRQILWNLISNAVKFTQQGQVTVRVRYDEGDMLHFEVEDSGIGIPQDELDKIFAMYYQVKDSHGGKPATGTGIGLAVSRRLAKNMGGDITVTSEQGKGSTFTLTIHAPSVAEEVDDAFDEDDMPLPALNVLLVEDIELNVIVARSVLEKLGNSVDVAMTGKAALEMFKPGEYDLVLLDIQLPDMTGLDISRELTKRYPREDLPPLVALTANVLKDKQEYLNAGMDDVLSKPLSVPALTAMIKKFWDTQDDEESTVTTEENSKSEALLDIPMLEQYLELVGPKLITDGLAVFEKMMPGYVSVLESNLTAQDKKGIVEEGHKIKGAAGSVGLRHLQQLGQQIQSPELPAWEDNVGEWIEEMKEEWRHDVEVLKAWVAKATKK</sequence>
<evidence type="ECO:0000256" key="10">
    <source>
        <dbReference type="ARBA" id="ARBA00022840"/>
    </source>
</evidence>
<evidence type="ECO:0000313" key="19">
    <source>
        <dbReference type="EMBL" id="QNC63433.1"/>
    </source>
</evidence>
<dbReference type="InterPro" id="IPR013767">
    <property type="entry name" value="PAS_fold"/>
</dbReference>
<evidence type="ECO:0000256" key="3">
    <source>
        <dbReference type="ARBA" id="ARBA00022475"/>
    </source>
</evidence>
<dbReference type="InterPro" id="IPR036097">
    <property type="entry name" value="HisK_dim/P_sf"/>
</dbReference>
<dbReference type="PROSITE" id="PS50110">
    <property type="entry name" value="RESPONSE_REGULATORY"/>
    <property type="match status" value="1"/>
</dbReference>
<dbReference type="GO" id="GO:0006355">
    <property type="term" value="P:regulation of DNA-templated transcription"/>
    <property type="evidence" value="ECO:0007669"/>
    <property type="project" value="InterPro"/>
</dbReference>
<dbReference type="SUPFAM" id="SSF52172">
    <property type="entry name" value="CheY-like"/>
    <property type="match status" value="1"/>
</dbReference>
<dbReference type="PROSITE" id="PS50109">
    <property type="entry name" value="HIS_KIN"/>
    <property type="match status" value="1"/>
</dbReference>
<dbReference type="InterPro" id="IPR005467">
    <property type="entry name" value="His_kinase_dom"/>
</dbReference>
<dbReference type="FunFam" id="1.10.287.970:FF:000001">
    <property type="entry name" value="Aerobic respiration control sensor protein"/>
    <property type="match status" value="1"/>
</dbReference>
<comment type="catalytic activity">
    <reaction evidence="1 17">
        <text>ATP + protein L-histidine = ADP + protein N-phospho-L-histidine.</text>
        <dbReference type="EC" id="2.7.13.3"/>
    </reaction>
</comment>
<comment type="function">
    <text evidence="16">Member of the two-component regulatory system ArcB/ArcA. Sensor-regulator protein for anaerobic repression of the arc modulon. Activates ArcA via a four-step phosphorelay. ArcB can also dephosphorylate ArcA by a reverse phosphorelay involving His-717 and Asp-576.</text>
</comment>
<dbReference type="GO" id="GO:0000155">
    <property type="term" value="F:phosphorelay sensor kinase activity"/>
    <property type="evidence" value="ECO:0007669"/>
    <property type="project" value="UniProtKB-UniRule"/>
</dbReference>
<dbReference type="EC" id="2.7.13.3" evidence="17"/>
<keyword evidence="12 17" id="KW-0902">Two-component regulatory system</keyword>
<dbReference type="AlphaFoldDB" id="A0A398QB90"/>
<dbReference type="SMART" id="SM00448">
    <property type="entry name" value="REC"/>
    <property type="match status" value="1"/>
</dbReference>
<keyword evidence="14 17" id="KW-0472">Membrane</keyword>
<dbReference type="PROSITE" id="PS50112">
    <property type="entry name" value="PAS"/>
    <property type="match status" value="1"/>
</dbReference>
<dbReference type="Gene3D" id="1.20.120.160">
    <property type="entry name" value="HPT domain"/>
    <property type="match status" value="1"/>
</dbReference>
<dbReference type="EMBL" id="CP049278">
    <property type="protein sequence ID" value="QNC63433.1"/>
    <property type="molecule type" value="Genomic_DNA"/>
</dbReference>
<evidence type="ECO:0000256" key="12">
    <source>
        <dbReference type="ARBA" id="ARBA00023012"/>
    </source>
</evidence>
<keyword evidence="15 17" id="KW-0804">Transcription</keyword>
<dbReference type="Pfam" id="PF00072">
    <property type="entry name" value="Response_reg"/>
    <property type="match status" value="1"/>
</dbReference>
<dbReference type="GO" id="GO:0005886">
    <property type="term" value="C:plasma membrane"/>
    <property type="evidence" value="ECO:0007669"/>
    <property type="project" value="UniProtKB-SubCell"/>
</dbReference>
<dbReference type="InterPro" id="IPR035965">
    <property type="entry name" value="PAS-like_dom_sf"/>
</dbReference>
<accession>A0A398QB90</accession>
<dbReference type="CDD" id="cd17546">
    <property type="entry name" value="REC_hyHK_CKI1_RcsC-like"/>
    <property type="match status" value="1"/>
</dbReference>
<dbReference type="SMART" id="SM00388">
    <property type="entry name" value="HisKA"/>
    <property type="match status" value="1"/>
</dbReference>
<dbReference type="InterPro" id="IPR000014">
    <property type="entry name" value="PAS"/>
</dbReference>
<dbReference type="InterPro" id="IPR003661">
    <property type="entry name" value="HisK_dim/P_dom"/>
</dbReference>
<dbReference type="PIRSF" id="PIRSF003182">
    <property type="entry name" value="ArcB"/>
    <property type="match status" value="1"/>
</dbReference>
<dbReference type="GO" id="GO:0005524">
    <property type="term" value="F:ATP binding"/>
    <property type="evidence" value="ECO:0007669"/>
    <property type="project" value="UniProtKB-UniRule"/>
</dbReference>
<dbReference type="Pfam" id="PF00512">
    <property type="entry name" value="HisKA"/>
    <property type="match status" value="1"/>
</dbReference>
<feature type="modified residue" description="Phosphohistidine" evidence="18">
    <location>
        <position position="717"/>
    </location>
</feature>
<evidence type="ECO:0000256" key="13">
    <source>
        <dbReference type="ARBA" id="ARBA00023015"/>
    </source>
</evidence>
<dbReference type="Proteomes" id="UP000515238">
    <property type="component" value="Chromosome"/>
</dbReference>
<dbReference type="FunFam" id="3.30.565.10:FF:000025">
    <property type="entry name" value="Aerobic respiration control sensor protein"/>
    <property type="match status" value="1"/>
</dbReference>
<evidence type="ECO:0000256" key="18">
    <source>
        <dbReference type="PIRSR" id="PIRSR003182-50"/>
    </source>
</evidence>
<dbReference type="InterPro" id="IPR040642">
    <property type="entry name" value="HKR_ArcB_TM"/>
</dbReference>
<comment type="PTM">
    <text evidence="18">Activation requires a sequential transfer of a phosphate group from a His in the primary transmitter domain, to an Asp in the receiver domain and to a His in the secondary transmitter domain.</text>
</comment>
<dbReference type="SUPFAM" id="SSF47384">
    <property type="entry name" value="Homodimeric domain of signal transducing histidine kinase"/>
    <property type="match status" value="1"/>
</dbReference>
<keyword evidence="11" id="KW-1133">Transmembrane helix</keyword>
<dbReference type="CDD" id="cd00088">
    <property type="entry name" value="HPT"/>
    <property type="match status" value="1"/>
</dbReference>
<dbReference type="InterPro" id="IPR001789">
    <property type="entry name" value="Sig_transdc_resp-reg_receiver"/>
</dbReference>
<dbReference type="PRINTS" id="PR00344">
    <property type="entry name" value="BCTRLSENSOR"/>
</dbReference>
<keyword evidence="5 18" id="KW-0597">Phosphoprotein</keyword>
<evidence type="ECO:0000256" key="16">
    <source>
        <dbReference type="ARBA" id="ARBA00055282"/>
    </source>
</evidence>
<keyword evidence="7" id="KW-0812">Transmembrane</keyword>
<dbReference type="SUPFAM" id="SSF55785">
    <property type="entry name" value="PYP-like sensor domain (PAS domain)"/>
    <property type="match status" value="1"/>
</dbReference>
<dbReference type="InterPro" id="IPR027460">
    <property type="entry name" value="ArcB_TM_sf"/>
</dbReference>
<evidence type="ECO:0000256" key="1">
    <source>
        <dbReference type="ARBA" id="ARBA00000085"/>
    </source>
</evidence>
<evidence type="ECO:0000256" key="9">
    <source>
        <dbReference type="ARBA" id="ARBA00022777"/>
    </source>
</evidence>
<dbReference type="PANTHER" id="PTHR43047:SF72">
    <property type="entry name" value="OSMOSENSING HISTIDINE PROTEIN KINASE SLN1"/>
    <property type="match status" value="1"/>
</dbReference>
<feature type="modified residue" description="Phosphohistidine; by autocatalysis" evidence="18">
    <location>
        <position position="292"/>
    </location>
</feature>
<dbReference type="NCBIfam" id="NF008302">
    <property type="entry name" value="PRK11091.1"/>
    <property type="match status" value="1"/>
</dbReference>
<dbReference type="InterPro" id="IPR003594">
    <property type="entry name" value="HATPase_dom"/>
</dbReference>
<dbReference type="FunFam" id="3.30.450.20:FF:000032">
    <property type="entry name" value="Aerobic respiration control sensor protein"/>
    <property type="match status" value="1"/>
</dbReference>
<dbReference type="FunFam" id="1.20.120.160:FF:000003">
    <property type="entry name" value="Aerobic respiration control sensor protein"/>
    <property type="match status" value="1"/>
</dbReference>
<dbReference type="Pfam" id="PF02518">
    <property type="entry name" value="HATPase_c"/>
    <property type="match status" value="1"/>
</dbReference>
<evidence type="ECO:0000256" key="11">
    <source>
        <dbReference type="ARBA" id="ARBA00022989"/>
    </source>
</evidence>
<proteinExistence type="predicted"/>
<dbReference type="FunFam" id="3.40.50.2300:FF:000107">
    <property type="entry name" value="Aerobic respiration control sensor protein"/>
    <property type="match status" value="1"/>
</dbReference>
<dbReference type="InterPro" id="IPR008207">
    <property type="entry name" value="Sig_transdc_His_kin_Hpt_dom"/>
</dbReference>
<keyword evidence="9 17" id="KW-0418">Kinase</keyword>
<dbReference type="Gene3D" id="3.30.565.10">
    <property type="entry name" value="Histidine kinase-like ATPase, C-terminal domain"/>
    <property type="match status" value="1"/>
</dbReference>
<keyword evidence="8 17" id="KW-0547">Nucleotide-binding</keyword>
<evidence type="ECO:0000256" key="5">
    <source>
        <dbReference type="ARBA" id="ARBA00022553"/>
    </source>
</evidence>
<evidence type="ECO:0000256" key="15">
    <source>
        <dbReference type="ARBA" id="ARBA00023163"/>
    </source>
</evidence>
<dbReference type="PROSITE" id="PS50113">
    <property type="entry name" value="PAC"/>
    <property type="match status" value="1"/>
</dbReference>
<evidence type="ECO:0000256" key="8">
    <source>
        <dbReference type="ARBA" id="ARBA00022741"/>
    </source>
</evidence>
<dbReference type="RefSeq" id="WP_000809776.1">
    <property type="nucleotide sequence ID" value="NZ_CP026846.1"/>
</dbReference>
<evidence type="ECO:0000256" key="2">
    <source>
        <dbReference type="ARBA" id="ARBA00004429"/>
    </source>
</evidence>
<keyword evidence="3 17" id="KW-1003">Cell membrane</keyword>
<dbReference type="Pfam" id="PF18415">
    <property type="entry name" value="HKR_ArcB_TM"/>
    <property type="match status" value="1"/>
</dbReference>
<keyword evidence="4 17" id="KW-0997">Cell inner membrane</keyword>
<dbReference type="Gene3D" id="3.30.450.20">
    <property type="entry name" value="PAS domain"/>
    <property type="match status" value="1"/>
</dbReference>
<dbReference type="SMART" id="SM00073">
    <property type="entry name" value="HPT"/>
    <property type="match status" value="1"/>
</dbReference>
<dbReference type="SUPFAM" id="SSF55874">
    <property type="entry name" value="ATPase domain of HSP90 chaperone/DNA topoisomerase II/histidine kinase"/>
    <property type="match status" value="1"/>
</dbReference>
<name>A0A398QB90_SHIBO</name>
<reference evidence="19 20" key="1">
    <citation type="submission" date="2020-08" db="EMBL/GenBank/DDBJ databases">
        <title>Complete genome sequencing of Shigella boydii.</title>
        <authorList>
            <person name="Hazen T.H."/>
            <person name="Michalski J.M."/>
            <person name="Rasko D.A."/>
        </authorList>
    </citation>
    <scope>NUCLEOTIDE SEQUENCE [LARGE SCALE GENOMIC DNA]</scope>
    <source>
        <strain evidence="19 20">600690</strain>
    </source>
</reference>
<dbReference type="GO" id="GO:0009927">
    <property type="term" value="F:histidine phosphotransfer kinase activity"/>
    <property type="evidence" value="ECO:0007669"/>
    <property type="project" value="TreeGrafter"/>
</dbReference>
<comment type="subcellular location">
    <subcellularLocation>
        <location evidence="2 17">Cell inner membrane</location>
        <topology evidence="2 17">Multi-pass membrane protein</topology>
    </subcellularLocation>
</comment>
<evidence type="ECO:0000256" key="17">
    <source>
        <dbReference type="PIRNR" id="PIRNR003182"/>
    </source>
</evidence>
<dbReference type="PANTHER" id="PTHR43047">
    <property type="entry name" value="TWO-COMPONENT HISTIDINE PROTEIN KINASE"/>
    <property type="match status" value="1"/>
</dbReference>
<dbReference type="InterPro" id="IPR004358">
    <property type="entry name" value="Sig_transdc_His_kin-like_C"/>
</dbReference>
<protein>
    <recommendedName>
        <fullName evidence="17">Aerobic respiration control sensor protein</fullName>
        <ecNumber evidence="17">2.7.13.3</ecNumber>
    </recommendedName>
</protein>
<feature type="modified residue" description="4-aspartylphosphate" evidence="18">
    <location>
        <position position="576"/>
    </location>
</feature>
<dbReference type="CDD" id="cd00082">
    <property type="entry name" value="HisKA"/>
    <property type="match status" value="1"/>
</dbReference>
<dbReference type="InterPro" id="IPR000700">
    <property type="entry name" value="PAS-assoc_C"/>
</dbReference>
<dbReference type="CDD" id="cd16922">
    <property type="entry name" value="HATPase_EvgS-ArcB-TorS-like"/>
    <property type="match status" value="1"/>
</dbReference>
<dbReference type="NCBIfam" id="TIGR00229">
    <property type="entry name" value="sensory_box"/>
    <property type="match status" value="1"/>
</dbReference>
<evidence type="ECO:0000313" key="20">
    <source>
        <dbReference type="Proteomes" id="UP000515238"/>
    </source>
</evidence>
<dbReference type="Gene3D" id="1.10.287.970">
    <property type="entry name" value="His Kinase A (phosphoacceptor) domain"/>
    <property type="match status" value="1"/>
</dbReference>
<gene>
    <name evidence="19" type="primary">arcB</name>
    <name evidence="19" type="ORF">G5S56_21530</name>
</gene>
<dbReference type="SMART" id="SM00091">
    <property type="entry name" value="PAS"/>
    <property type="match status" value="1"/>
</dbReference>
<dbReference type="InterPro" id="IPR036641">
    <property type="entry name" value="HPT_dom_sf"/>
</dbReference>
<dbReference type="SMART" id="SM00387">
    <property type="entry name" value="HATPase_c"/>
    <property type="match status" value="1"/>
</dbReference>
<evidence type="ECO:0000256" key="14">
    <source>
        <dbReference type="ARBA" id="ARBA00023136"/>
    </source>
</evidence>
<dbReference type="InterPro" id="IPR036890">
    <property type="entry name" value="HATPase_C_sf"/>
</dbReference>
<keyword evidence="13 17" id="KW-0805">Transcription regulation</keyword>
<dbReference type="InterPro" id="IPR014409">
    <property type="entry name" value="Sig_transdc_His_kin_hyb_ArcB"/>
</dbReference>
<keyword evidence="6 17" id="KW-0808">Transferase</keyword>
<dbReference type="InterPro" id="IPR011006">
    <property type="entry name" value="CheY-like_superfamily"/>
</dbReference>
<keyword evidence="10 17" id="KW-0067">ATP-binding</keyword>
<evidence type="ECO:0000256" key="4">
    <source>
        <dbReference type="ARBA" id="ARBA00022519"/>
    </source>
</evidence>
<dbReference type="PROSITE" id="PS50894">
    <property type="entry name" value="HPT"/>
    <property type="match status" value="1"/>
</dbReference>
<dbReference type="SUPFAM" id="SSF47226">
    <property type="entry name" value="Histidine-containing phosphotransfer domain, HPT domain"/>
    <property type="match status" value="1"/>
</dbReference>
<organism evidence="19 20">
    <name type="scientific">Shigella boydii</name>
    <dbReference type="NCBI Taxonomy" id="621"/>
    <lineage>
        <taxon>Bacteria</taxon>
        <taxon>Pseudomonadati</taxon>
        <taxon>Pseudomonadota</taxon>
        <taxon>Gammaproteobacteria</taxon>
        <taxon>Enterobacterales</taxon>
        <taxon>Enterobacteriaceae</taxon>
        <taxon>Shigella</taxon>
    </lineage>
</organism>
<evidence type="ECO:0000256" key="7">
    <source>
        <dbReference type="ARBA" id="ARBA00022692"/>
    </source>
</evidence>
<dbReference type="FunFam" id="1.10.287.130:FF:000016">
    <property type="entry name" value="Aerobic respiration control sensor protein"/>
    <property type="match status" value="1"/>
</dbReference>
<dbReference type="CDD" id="cd00130">
    <property type="entry name" value="PAS"/>
    <property type="match status" value="1"/>
</dbReference>
<dbReference type="Pfam" id="PF00989">
    <property type="entry name" value="PAS"/>
    <property type="match status" value="1"/>
</dbReference>
<dbReference type="Gene3D" id="3.40.50.2300">
    <property type="match status" value="1"/>
</dbReference>
<evidence type="ECO:0000256" key="6">
    <source>
        <dbReference type="ARBA" id="ARBA00022679"/>
    </source>
</evidence>
<dbReference type="Pfam" id="PF01627">
    <property type="entry name" value="Hpt"/>
    <property type="match status" value="1"/>
</dbReference>
<dbReference type="Gene3D" id="1.10.287.130">
    <property type="match status" value="1"/>
</dbReference>